<dbReference type="EMBL" id="JABCUV010000012">
    <property type="protein sequence ID" value="NMW93915.1"/>
    <property type="molecule type" value="Genomic_DNA"/>
</dbReference>
<evidence type="ECO:0000256" key="7">
    <source>
        <dbReference type="SAM" id="Phobius"/>
    </source>
</evidence>
<dbReference type="GeneID" id="61167558"/>
<keyword evidence="4 7" id="KW-1133">Transmembrane helix</keyword>
<evidence type="ECO:0000313" key="13">
    <source>
        <dbReference type="Proteomes" id="UP000582487"/>
    </source>
</evidence>
<dbReference type="RefSeq" id="WP_004012769.1">
    <property type="nucleotide sequence ID" value="NZ_CAMPUA010000012.1"/>
</dbReference>
<keyword evidence="5 7" id="KW-0472">Membrane</keyword>
<dbReference type="Pfam" id="PF12704">
    <property type="entry name" value="MacB_PCD"/>
    <property type="match status" value="1"/>
</dbReference>
<keyword evidence="2" id="KW-1003">Cell membrane</keyword>
<proteinExistence type="inferred from homology"/>
<dbReference type="PANTHER" id="PTHR30572:SF4">
    <property type="entry name" value="ABC TRANSPORTER PERMEASE YTRF"/>
    <property type="match status" value="1"/>
</dbReference>
<feature type="transmembrane region" description="Helical" evidence="7">
    <location>
        <begin position="417"/>
        <end position="436"/>
    </location>
</feature>
<feature type="transmembrane region" description="Helical" evidence="7">
    <location>
        <begin position="267"/>
        <end position="293"/>
    </location>
</feature>
<dbReference type="EMBL" id="UGGQ01000006">
    <property type="protein sequence ID" value="STO15633.1"/>
    <property type="molecule type" value="Genomic_DNA"/>
</dbReference>
<dbReference type="OrthoDB" id="9780560at2"/>
<feature type="transmembrane region" description="Helical" evidence="7">
    <location>
        <begin position="782"/>
        <end position="812"/>
    </location>
</feature>
<evidence type="ECO:0000313" key="11">
    <source>
        <dbReference type="EMBL" id="STO15633.1"/>
    </source>
</evidence>
<feature type="transmembrane region" description="Helical" evidence="7">
    <location>
        <begin position="732"/>
        <end position="761"/>
    </location>
</feature>
<feature type="domain" description="ABC3 transporter permease C-terminal" evidence="8">
    <location>
        <begin position="273"/>
        <end position="393"/>
    </location>
</feature>
<dbReference type="EC" id="3.6.3.-" evidence="11"/>
<feature type="transmembrane region" description="Helical" evidence="7">
    <location>
        <begin position="515"/>
        <end position="535"/>
    </location>
</feature>
<keyword evidence="11" id="KW-0547">Nucleotide-binding</keyword>
<feature type="transmembrane region" description="Helical" evidence="7">
    <location>
        <begin position="824"/>
        <end position="849"/>
    </location>
</feature>
<keyword evidence="3 7" id="KW-0812">Transmembrane</keyword>
<evidence type="ECO:0000256" key="2">
    <source>
        <dbReference type="ARBA" id="ARBA00022475"/>
    </source>
</evidence>
<evidence type="ECO:0000259" key="8">
    <source>
        <dbReference type="Pfam" id="PF02687"/>
    </source>
</evidence>
<dbReference type="GO" id="GO:0016787">
    <property type="term" value="F:hydrolase activity"/>
    <property type="evidence" value="ECO:0007669"/>
    <property type="project" value="UniProtKB-KW"/>
</dbReference>
<feature type="domain" description="ABC3 transporter permease C-terminal" evidence="8">
    <location>
        <begin position="739"/>
        <end position="859"/>
    </location>
</feature>
<feature type="domain" description="MacB-like periplasmic core" evidence="9">
    <location>
        <begin position="18"/>
        <end position="233"/>
    </location>
</feature>
<feature type="transmembrane region" description="Helical" evidence="7">
    <location>
        <begin position="323"/>
        <end position="344"/>
    </location>
</feature>
<name>A0A2X1TQG8_9ACTO</name>
<dbReference type="GO" id="GO:0005886">
    <property type="term" value="C:plasma membrane"/>
    <property type="evidence" value="ECO:0007669"/>
    <property type="project" value="UniProtKB-SubCell"/>
</dbReference>
<comment type="caution">
    <text evidence="11">The sequence shown here is derived from an EMBL/GenBank/DDBJ whole genome shotgun (WGS) entry which is preliminary data.</text>
</comment>
<feature type="transmembrane region" description="Helical" evidence="7">
    <location>
        <begin position="456"/>
        <end position="482"/>
    </location>
</feature>
<dbReference type="InterPro" id="IPR025857">
    <property type="entry name" value="MacB_PCD"/>
</dbReference>
<evidence type="ECO:0000256" key="6">
    <source>
        <dbReference type="ARBA" id="ARBA00038076"/>
    </source>
</evidence>
<gene>
    <name evidence="11" type="primary">macB_2</name>
    <name evidence="10" type="ORF">HHJ74_09515</name>
    <name evidence="11" type="ORF">NCTC11819_00174</name>
</gene>
<feature type="transmembrane region" description="Helical" evidence="7">
    <location>
        <begin position="364"/>
        <end position="385"/>
    </location>
</feature>
<protein>
    <submittedName>
        <fullName evidence="10">FtsX-like permease family protein</fullName>
    </submittedName>
    <submittedName>
        <fullName evidence="11">Macrolide export ATP-binding/permease protein MacB</fullName>
        <ecNumber evidence="11">3.6.3.-</ecNumber>
    </submittedName>
</protein>
<evidence type="ECO:0000313" key="10">
    <source>
        <dbReference type="EMBL" id="NMW93915.1"/>
    </source>
</evidence>
<reference evidence="10 13" key="2">
    <citation type="submission" date="2020-04" db="EMBL/GenBank/DDBJ databases">
        <title>Antimicrobial susceptibility and clonality of vaginal-derived multi-drug resistant Mobiluncus isolates in China.</title>
        <authorList>
            <person name="Zhang X."/>
        </authorList>
    </citation>
    <scope>NUCLEOTIDE SEQUENCE [LARGE SCALE GENOMIC DNA]</scope>
    <source>
        <strain evidence="10 13">7</strain>
    </source>
</reference>
<organism evidence="11 12">
    <name type="scientific">Mobiluncus mulieris</name>
    <dbReference type="NCBI Taxonomy" id="2052"/>
    <lineage>
        <taxon>Bacteria</taxon>
        <taxon>Bacillati</taxon>
        <taxon>Actinomycetota</taxon>
        <taxon>Actinomycetes</taxon>
        <taxon>Actinomycetales</taxon>
        <taxon>Actinomycetaceae</taxon>
        <taxon>Mobiluncus</taxon>
    </lineage>
</organism>
<sequence length="866" mass="92389">MRGLLSANLRAAKSSYVATALAIALAVAFLLTCLGLAGGMKVKMAHNLAHNVTGAEIVASIKPNSSVDVKEGQPGPLDLVAKDLSVAHREWEILTRSRFAAQISKQNHSNHSEVLGLAQPRFDSGELAKGTRPKADTEIGLDASIAKTLGVGIQDQVNVETYDPKTEQTVTQNFTVAGIYKALPGAFPTSYVTSARLQEWQGKNPISNLLLVASPNGELGGGASQAQALNEIRNLLAKHHATEAIDVATFNQYLSDQVDRMIGGNGLLVILLVFPLLAGVTAIIVVSVTYSVLLTRRRRTLALLRAVGATKGQLRRLFLKETLLVGAISSLLGIGIGTLATGIINHESDLTRTWGESFGVIDWPMLLACFLSGLIISVLAGYAPARQVSKVTPMQALAEEDPYAVVQKRRIVKTGCGAFLFLAGTAIMVWATMQSYHLMHPGETSDTFNNSAATMFFLLAMFSGALSFLGLLLLTAVVLPYLTAALGRLSPKNAMIWRLAAENTRRNPRRTGATGAALTLGVTLVVMMLTGAASMEATAQYTINTKKPLDFTLYSVDAPLTEDTIARAEQVKNIEKVAPVPALKGQVTLNKPSDKYYFPYEPNTTVLLAEDVAADDISRAPLTHPQPGQIVIPNLDKHLVGKTVTVTCGDKTLKFKTLSGNLSFVQLHPADLAKLRSADNLPYTQAFYAKIKDGITSAEVEQIASDLMALNPELRLESEAFMRVMFTEMLQAIMWGAVAMLGVSVVVSLVGVANTLGLSVLERRRENGLLRALGLTRSMMRLMLTFEAFLLGVGGVVIGLLAGIGYAVAGIYALPIGFEDDAPLVLVVPGLAWGAVAVVLVVAVLASVWPARSAAKVSPVEALAHD</sequence>
<dbReference type="Proteomes" id="UP000582487">
    <property type="component" value="Unassembled WGS sequence"/>
</dbReference>
<dbReference type="AlphaFoldDB" id="A0A2X1TQG8"/>
<reference evidence="11 12" key="1">
    <citation type="submission" date="2018-06" db="EMBL/GenBank/DDBJ databases">
        <authorList>
            <consortium name="Pathogen Informatics"/>
            <person name="Doyle S."/>
        </authorList>
    </citation>
    <scope>NUCLEOTIDE SEQUENCE [LARGE SCALE GENOMIC DNA]</scope>
    <source>
        <strain evidence="11 12">NCTC11819</strain>
    </source>
</reference>
<comment type="similarity">
    <text evidence="6">Belongs to the ABC-4 integral membrane protein family.</text>
</comment>
<dbReference type="Pfam" id="PF02687">
    <property type="entry name" value="FtsX"/>
    <property type="match status" value="2"/>
</dbReference>
<keyword evidence="11" id="KW-0067">ATP-binding</keyword>
<keyword evidence="11" id="KW-0378">Hydrolase</keyword>
<dbReference type="InterPro" id="IPR050250">
    <property type="entry name" value="Macrolide_Exporter_MacB"/>
</dbReference>
<evidence type="ECO:0000256" key="4">
    <source>
        <dbReference type="ARBA" id="ARBA00022989"/>
    </source>
</evidence>
<dbReference type="InterPro" id="IPR003838">
    <property type="entry name" value="ABC3_permease_C"/>
</dbReference>
<accession>A0A2X1TQG8</accession>
<comment type="subcellular location">
    <subcellularLocation>
        <location evidence="1">Cell membrane</location>
        <topology evidence="1">Multi-pass membrane protein</topology>
    </subcellularLocation>
</comment>
<evidence type="ECO:0000313" key="12">
    <source>
        <dbReference type="Proteomes" id="UP000255284"/>
    </source>
</evidence>
<dbReference type="GO" id="GO:0005524">
    <property type="term" value="F:ATP binding"/>
    <property type="evidence" value="ECO:0007669"/>
    <property type="project" value="UniProtKB-KW"/>
</dbReference>
<dbReference type="PANTHER" id="PTHR30572">
    <property type="entry name" value="MEMBRANE COMPONENT OF TRANSPORTER-RELATED"/>
    <property type="match status" value="1"/>
</dbReference>
<dbReference type="GO" id="GO:0022857">
    <property type="term" value="F:transmembrane transporter activity"/>
    <property type="evidence" value="ECO:0007669"/>
    <property type="project" value="TreeGrafter"/>
</dbReference>
<evidence type="ECO:0000256" key="1">
    <source>
        <dbReference type="ARBA" id="ARBA00004651"/>
    </source>
</evidence>
<evidence type="ECO:0000256" key="3">
    <source>
        <dbReference type="ARBA" id="ARBA00022692"/>
    </source>
</evidence>
<dbReference type="Proteomes" id="UP000255284">
    <property type="component" value="Unassembled WGS sequence"/>
</dbReference>
<evidence type="ECO:0000259" key="9">
    <source>
        <dbReference type="Pfam" id="PF12704"/>
    </source>
</evidence>
<evidence type="ECO:0000256" key="5">
    <source>
        <dbReference type="ARBA" id="ARBA00023136"/>
    </source>
</evidence>